<protein>
    <submittedName>
        <fullName evidence="7">Geranylgeranyl diphosphate synthase, type II</fullName>
    </submittedName>
</protein>
<comment type="similarity">
    <text evidence="2 6">Belongs to the FPP/GGPP synthase family.</text>
</comment>
<dbReference type="PROSITE" id="PS00723">
    <property type="entry name" value="POLYPRENYL_SYNTHASE_1"/>
    <property type="match status" value="1"/>
</dbReference>
<keyword evidence="8" id="KW-1185">Reference proteome</keyword>
<dbReference type="GO" id="GO:0008299">
    <property type="term" value="P:isoprenoid biosynthetic process"/>
    <property type="evidence" value="ECO:0007669"/>
    <property type="project" value="InterPro"/>
</dbReference>
<evidence type="ECO:0000256" key="4">
    <source>
        <dbReference type="ARBA" id="ARBA00022723"/>
    </source>
</evidence>
<dbReference type="PANTHER" id="PTHR12001">
    <property type="entry name" value="GERANYLGERANYL PYROPHOSPHATE SYNTHASE"/>
    <property type="match status" value="1"/>
</dbReference>
<evidence type="ECO:0000256" key="5">
    <source>
        <dbReference type="ARBA" id="ARBA00022842"/>
    </source>
</evidence>
<evidence type="ECO:0000256" key="1">
    <source>
        <dbReference type="ARBA" id="ARBA00001946"/>
    </source>
</evidence>
<name>A0A1W2GED2_REIFA</name>
<dbReference type="GO" id="GO:0004659">
    <property type="term" value="F:prenyltransferase activity"/>
    <property type="evidence" value="ECO:0007669"/>
    <property type="project" value="InterPro"/>
</dbReference>
<keyword evidence="3 6" id="KW-0808">Transferase</keyword>
<dbReference type="Gene3D" id="1.10.600.10">
    <property type="entry name" value="Farnesyl Diphosphate Synthase"/>
    <property type="match status" value="1"/>
</dbReference>
<dbReference type="SUPFAM" id="SSF48576">
    <property type="entry name" value="Terpenoid synthases"/>
    <property type="match status" value="1"/>
</dbReference>
<dbReference type="SFLD" id="SFLDS00005">
    <property type="entry name" value="Isoprenoid_Synthase_Type_I"/>
    <property type="match status" value="1"/>
</dbReference>
<keyword evidence="5" id="KW-0460">Magnesium</keyword>
<dbReference type="OrthoDB" id="9805316at2"/>
<dbReference type="PANTHER" id="PTHR12001:SF85">
    <property type="entry name" value="SHORT CHAIN ISOPRENYL DIPHOSPHATE SYNTHASE"/>
    <property type="match status" value="1"/>
</dbReference>
<sequence length="325" mass="37353">MTKDLKIFQEKLSERLLELDLEKEPKELYEPIHYTLSLGGKRMRPILAFMGYLCSKEDWEKIIDPALAIELFHNFTLIHDDIMDEAPLRRGEPTVYKKWNKDIAILSGDVLMVMAYDLLMRADYSDFKYLLRLFNQCAIEVCEGQQLDMNFEEKASVSEADYIEMIRLKTAVLLGFSLELGGLLGGMTKEESQHLRDFGVNIGIGFQLKDDLLDVYGDAQKFGKQVGGDIIANKKTLLLIKAIELAEGKQKLDLHNLLADKDIDPVKKVREMKAIYADLNIEAIAEKAMNDHFEKGFDQLNDLEKREYNLQPLREFTEALIARDH</sequence>
<evidence type="ECO:0000313" key="8">
    <source>
        <dbReference type="Proteomes" id="UP000192472"/>
    </source>
</evidence>
<dbReference type="InterPro" id="IPR000092">
    <property type="entry name" value="Polyprenyl_synt"/>
</dbReference>
<evidence type="ECO:0000256" key="2">
    <source>
        <dbReference type="ARBA" id="ARBA00006706"/>
    </source>
</evidence>
<comment type="cofactor">
    <cofactor evidence="1">
        <name>Mg(2+)</name>
        <dbReference type="ChEBI" id="CHEBI:18420"/>
    </cofactor>
</comment>
<dbReference type="EMBL" id="FWYF01000002">
    <property type="protein sequence ID" value="SMD34852.1"/>
    <property type="molecule type" value="Genomic_DNA"/>
</dbReference>
<dbReference type="RefSeq" id="WP_084372872.1">
    <property type="nucleotide sequence ID" value="NZ_FWYF01000002.1"/>
</dbReference>
<dbReference type="InterPro" id="IPR033749">
    <property type="entry name" value="Polyprenyl_synt_CS"/>
</dbReference>
<dbReference type="STRING" id="692418.SAMN04488029_2208"/>
<dbReference type="InterPro" id="IPR008949">
    <property type="entry name" value="Isoprenoid_synthase_dom_sf"/>
</dbReference>
<keyword evidence="4" id="KW-0479">Metal-binding</keyword>
<dbReference type="PROSITE" id="PS00444">
    <property type="entry name" value="POLYPRENYL_SYNTHASE_2"/>
    <property type="match status" value="1"/>
</dbReference>
<dbReference type="GO" id="GO:0046872">
    <property type="term" value="F:metal ion binding"/>
    <property type="evidence" value="ECO:0007669"/>
    <property type="project" value="UniProtKB-KW"/>
</dbReference>
<evidence type="ECO:0000256" key="6">
    <source>
        <dbReference type="RuleBase" id="RU004466"/>
    </source>
</evidence>
<evidence type="ECO:0000256" key="3">
    <source>
        <dbReference type="ARBA" id="ARBA00022679"/>
    </source>
</evidence>
<proteinExistence type="inferred from homology"/>
<accession>A0A1W2GED2</accession>
<reference evidence="7 8" key="1">
    <citation type="submission" date="2017-04" db="EMBL/GenBank/DDBJ databases">
        <authorList>
            <person name="Afonso C.L."/>
            <person name="Miller P.J."/>
            <person name="Scott M.A."/>
            <person name="Spackman E."/>
            <person name="Goraichik I."/>
            <person name="Dimitrov K.M."/>
            <person name="Suarez D.L."/>
            <person name="Swayne D.E."/>
        </authorList>
    </citation>
    <scope>NUCLEOTIDE SEQUENCE [LARGE SCALE GENOMIC DNA]</scope>
    <source>
        <strain evidence="7 8">DSM 26133</strain>
    </source>
</reference>
<dbReference type="Pfam" id="PF00348">
    <property type="entry name" value="polyprenyl_synt"/>
    <property type="match status" value="1"/>
</dbReference>
<gene>
    <name evidence="7" type="ORF">SAMN04488029_2208</name>
</gene>
<evidence type="ECO:0000313" key="7">
    <source>
        <dbReference type="EMBL" id="SMD34852.1"/>
    </source>
</evidence>
<dbReference type="SFLD" id="SFLDG01017">
    <property type="entry name" value="Polyprenyl_Transferase_Like"/>
    <property type="match status" value="1"/>
</dbReference>
<organism evidence="7 8">
    <name type="scientific">Reichenbachiella faecimaris</name>
    <dbReference type="NCBI Taxonomy" id="692418"/>
    <lineage>
        <taxon>Bacteria</taxon>
        <taxon>Pseudomonadati</taxon>
        <taxon>Bacteroidota</taxon>
        <taxon>Cytophagia</taxon>
        <taxon>Cytophagales</taxon>
        <taxon>Reichenbachiellaceae</taxon>
        <taxon>Reichenbachiella</taxon>
    </lineage>
</organism>
<dbReference type="CDD" id="cd00685">
    <property type="entry name" value="Trans_IPPS_HT"/>
    <property type="match status" value="1"/>
</dbReference>
<dbReference type="AlphaFoldDB" id="A0A1W2GED2"/>
<dbReference type="Proteomes" id="UP000192472">
    <property type="component" value="Unassembled WGS sequence"/>
</dbReference>